<dbReference type="Pfam" id="PF07848">
    <property type="entry name" value="PaaX"/>
    <property type="match status" value="1"/>
</dbReference>
<proteinExistence type="predicted"/>
<organism evidence="4 5">
    <name type="scientific">Pseudonocardia sediminis</name>
    <dbReference type="NCBI Taxonomy" id="1397368"/>
    <lineage>
        <taxon>Bacteria</taxon>
        <taxon>Bacillati</taxon>
        <taxon>Actinomycetota</taxon>
        <taxon>Actinomycetes</taxon>
        <taxon>Pseudonocardiales</taxon>
        <taxon>Pseudonocardiaceae</taxon>
        <taxon>Pseudonocardia</taxon>
    </lineage>
</organism>
<dbReference type="AlphaFoldDB" id="A0A4Q7V392"/>
<dbReference type="Proteomes" id="UP000291591">
    <property type="component" value="Unassembled WGS sequence"/>
</dbReference>
<dbReference type="EMBL" id="SHKL01000001">
    <property type="protein sequence ID" value="RZT87964.1"/>
    <property type="molecule type" value="Genomic_DNA"/>
</dbReference>
<dbReference type="GO" id="GO:0006351">
    <property type="term" value="P:DNA-templated transcription"/>
    <property type="evidence" value="ECO:0007669"/>
    <property type="project" value="InterPro"/>
</dbReference>
<evidence type="ECO:0000259" key="2">
    <source>
        <dbReference type="Pfam" id="PF08223"/>
    </source>
</evidence>
<dbReference type="Gene3D" id="1.10.10.10">
    <property type="entry name" value="Winged helix-like DNA-binding domain superfamily/Winged helix DNA-binding domain"/>
    <property type="match status" value="1"/>
</dbReference>
<dbReference type="Pfam" id="PF08223">
    <property type="entry name" value="PaaX_C"/>
    <property type="match status" value="1"/>
</dbReference>
<dbReference type="InterPro" id="IPR011965">
    <property type="entry name" value="PaaX_trns_reg"/>
</dbReference>
<dbReference type="Pfam" id="PF20803">
    <property type="entry name" value="PaaX_M"/>
    <property type="match status" value="1"/>
</dbReference>
<protein>
    <submittedName>
        <fullName evidence="4">PaaX family transcriptional regulator</fullName>
    </submittedName>
</protein>
<evidence type="ECO:0000259" key="3">
    <source>
        <dbReference type="Pfam" id="PF20803"/>
    </source>
</evidence>
<feature type="domain" description="Transcriptional repressor PaaX-like central Cas2-like" evidence="3">
    <location>
        <begin position="101"/>
        <end position="168"/>
    </location>
</feature>
<sequence length="279" mass="30293">MSESVGPTAGSSRPRRSPTSGLVATLFQLSGRSELPGVALVALLGEFGLSTAAARRHLARMRDDGQLAGVRSGRGTTYRMAGPFGRRVVQLGEEIGTGPPVWEGHFHALLFAVPESRRPYRDRLRRVASLVGYGQLQAGVLISVGDRSAQIAEVLAECPDDARVTRATISLDTAEAARVAIPAWDLDDVAATLAGHADTLESVLAEDTAPAADGATMRRFGELFNAVFIDLVRDPRLPEELRPPDWPYHRLLVAMDEVRHRFGPPAVEFLQTRLEELDR</sequence>
<name>A0A4Q7V392_PSEST</name>
<dbReference type="Gene3D" id="1.20.58.1460">
    <property type="match status" value="1"/>
</dbReference>
<keyword evidence="5" id="KW-1185">Reference proteome</keyword>
<gene>
    <name evidence="4" type="ORF">EV383_4898</name>
</gene>
<dbReference type="PANTHER" id="PTHR30319:SF1">
    <property type="entry name" value="TRANSCRIPTIONAL REPRESSOR PAAX"/>
    <property type="match status" value="1"/>
</dbReference>
<evidence type="ECO:0000313" key="5">
    <source>
        <dbReference type="Proteomes" id="UP000291591"/>
    </source>
</evidence>
<dbReference type="InterPro" id="IPR036388">
    <property type="entry name" value="WH-like_DNA-bd_sf"/>
</dbReference>
<accession>A0A4Q7V392</accession>
<feature type="domain" description="Transcriptional repressor PaaX-like C-terminal" evidence="2">
    <location>
        <begin position="184"/>
        <end position="271"/>
    </location>
</feature>
<comment type="caution">
    <text evidence="4">The sequence shown here is derived from an EMBL/GenBank/DDBJ whole genome shotgun (WGS) entry which is preliminary data.</text>
</comment>
<dbReference type="InterPro" id="IPR048846">
    <property type="entry name" value="PaaX-like_central"/>
</dbReference>
<dbReference type="InterPro" id="IPR013225">
    <property type="entry name" value="PaaX_C"/>
</dbReference>
<reference evidence="4 5" key="1">
    <citation type="submission" date="2019-02" db="EMBL/GenBank/DDBJ databases">
        <title>Sequencing the genomes of 1000 actinobacteria strains.</title>
        <authorList>
            <person name="Klenk H.-P."/>
        </authorList>
    </citation>
    <scope>NUCLEOTIDE SEQUENCE [LARGE SCALE GENOMIC DNA]</scope>
    <source>
        <strain evidence="4 5">DSM 45779</strain>
    </source>
</reference>
<dbReference type="PANTHER" id="PTHR30319">
    <property type="entry name" value="PHENYLACETIC ACID REGULATOR-RELATED TRANSCRIPTIONAL REPRESSOR"/>
    <property type="match status" value="1"/>
</dbReference>
<dbReference type="InterPro" id="IPR012906">
    <property type="entry name" value="PaaX-like_N"/>
</dbReference>
<evidence type="ECO:0000313" key="4">
    <source>
        <dbReference type="EMBL" id="RZT87964.1"/>
    </source>
</evidence>
<dbReference type="RefSeq" id="WP_165438488.1">
    <property type="nucleotide sequence ID" value="NZ_SHKL01000001.1"/>
</dbReference>
<feature type="domain" description="Transcriptional repressor PaaX-like N-terminal" evidence="1">
    <location>
        <begin position="32"/>
        <end position="81"/>
    </location>
</feature>
<evidence type="ECO:0000259" key="1">
    <source>
        <dbReference type="Pfam" id="PF07848"/>
    </source>
</evidence>
<dbReference type="PIRSF" id="PIRSF020623">
    <property type="entry name" value="PaaX"/>
    <property type="match status" value="1"/>
</dbReference>